<protein>
    <recommendedName>
        <fullName evidence="12">DNA 3'-5' helicase</fullName>
        <ecNumber evidence="12">5.6.2.4</ecNumber>
    </recommendedName>
</protein>
<evidence type="ECO:0000256" key="4">
    <source>
        <dbReference type="ARBA" id="ARBA00022801"/>
    </source>
</evidence>
<evidence type="ECO:0000256" key="14">
    <source>
        <dbReference type="PROSITE-ProRule" id="PRU00560"/>
    </source>
</evidence>
<dbReference type="InterPro" id="IPR027417">
    <property type="entry name" value="P-loop_NTPase"/>
</dbReference>
<dbReference type="Gene3D" id="3.90.320.10">
    <property type="match status" value="1"/>
</dbReference>
<evidence type="ECO:0000259" key="16">
    <source>
        <dbReference type="PROSITE" id="PS51217"/>
    </source>
</evidence>
<keyword evidence="8" id="KW-0238">DNA-binding</keyword>
<dbReference type="EMBL" id="CDNC01000009">
    <property type="protein sequence ID" value="CEM61331.1"/>
    <property type="molecule type" value="Genomic_DNA"/>
</dbReference>
<dbReference type="GO" id="GO:0005829">
    <property type="term" value="C:cytosol"/>
    <property type="evidence" value="ECO:0007669"/>
    <property type="project" value="TreeGrafter"/>
</dbReference>
<feature type="domain" description="UvrD-like helicase C-terminal" evidence="16">
    <location>
        <begin position="491"/>
        <end position="780"/>
    </location>
</feature>
<comment type="catalytic activity">
    <reaction evidence="13">
        <text>ATP + H2O = ADP + phosphate + H(+)</text>
        <dbReference type="Rhea" id="RHEA:13065"/>
        <dbReference type="ChEBI" id="CHEBI:15377"/>
        <dbReference type="ChEBI" id="CHEBI:15378"/>
        <dbReference type="ChEBI" id="CHEBI:30616"/>
        <dbReference type="ChEBI" id="CHEBI:43474"/>
        <dbReference type="ChEBI" id="CHEBI:456216"/>
        <dbReference type="EC" id="5.6.2.4"/>
    </reaction>
</comment>
<keyword evidence="2 14" id="KW-0547">Nucleotide-binding</keyword>
<organism evidence="17 18">
    <name type="scientific">Treponema phagedenis</name>
    <dbReference type="NCBI Taxonomy" id="162"/>
    <lineage>
        <taxon>Bacteria</taxon>
        <taxon>Pseudomonadati</taxon>
        <taxon>Spirochaetota</taxon>
        <taxon>Spirochaetia</taxon>
        <taxon>Spirochaetales</taxon>
        <taxon>Treponemataceae</taxon>
        <taxon>Treponema</taxon>
    </lineage>
</organism>
<evidence type="ECO:0000313" key="17">
    <source>
        <dbReference type="EMBL" id="CEM61331.1"/>
    </source>
</evidence>
<keyword evidence="7 14" id="KW-0067">ATP-binding</keyword>
<accession>A0A0B7GXG4</accession>
<evidence type="ECO:0000256" key="8">
    <source>
        <dbReference type="ARBA" id="ARBA00023125"/>
    </source>
</evidence>
<dbReference type="GO" id="GO:0016887">
    <property type="term" value="F:ATP hydrolysis activity"/>
    <property type="evidence" value="ECO:0007669"/>
    <property type="project" value="RHEA"/>
</dbReference>
<feature type="binding site" evidence="14">
    <location>
        <begin position="26"/>
        <end position="33"/>
    </location>
    <ligand>
        <name>ATP</name>
        <dbReference type="ChEBI" id="CHEBI:30616"/>
    </ligand>
</feature>
<evidence type="ECO:0000256" key="7">
    <source>
        <dbReference type="ARBA" id="ARBA00022840"/>
    </source>
</evidence>
<dbReference type="PROSITE" id="PS51198">
    <property type="entry name" value="UVRD_HELICASE_ATP_BIND"/>
    <property type="match status" value="1"/>
</dbReference>
<sequence>MSDFIESLNQNQKAAALIDVNAVISAGAGSGKTRVLTARYIHLVINKKIPVEKIVALTFTKKAAAEMYQRIYRELLTCDSPEAKQAINSFHLARIMTIDSFSLAVARTGCKNFGISPDFSIDKNAGDLLAEQIALDFFLKHRNNKSLQTFMGESNIETFAQELFGTLLSEHIFVSSPIDFQKKLRLQLEKTKESFRYAADEARRVLQELDLLCSKADFNNNAIKKCKLILDSVFQNNYDFSGDDCAEYLHKLEQLFVIKGNLGGSNLAAAECRSIIKNEIRERIYPKLLNSYALLGHQADIEELFKLFEEIQAEYIQKKKETGTLNYGDVAMLARDVLLHYPDIRHFYKQDISAIMIDEFQDNNILQKELLYLLAERENWETPAIPASEELSEGKLFFVGDEKQSIYAFRGADVAVFRQLSYDLHADSYRTKTSLDTNYRTETGLLDFFNRIFSLVFYSHRNKPDSGIVPTFEAEFFPIGTARHTEGVEPKIELFGVDKHRLENYQRFEDTLDDLDDLDGSSEGSEEAGTTLYLTPREAEAFRLAKRIKELYEDKTPVRHKDEKARPCRWADFAILMRATTNQQIFERFLRAEGIPYRSVQQKGLFFDAPINDIYALLQLALLPSDRQSYAQVLRSPFVLLDDRSFTIIMLNNAEPFSADMDSLLEDEARNRFEQGRALYERVQNYLKSYSNAELVTKLWYDEAYRYILLTNPEYHSYLDLYDYFFEAARLADEQHIAISDFVANIRSYAENLEKPDEMEIPFEGDNDAVQIMSVHKSKGLEFPIVCIPSCDYKGIPIKKDGKFYFSDEYSVAMHLPPVKGFEGNPENIFYTEMKEELGQKQVAEAKRLLYVALTRAECRLIISGTLPIAAKEDQYTENVQRSFEEIKKFFTEQNPNSSTRSFFSLLLSAIANDILAEKEPVFSFEEILPIERKTVTSQIPQSRKTDYAAVYRKLQIKPAHRLTEKPVTAVTGLEKDSRWTNAREQEPPAMSGSDLSAADIGSLAHKAIEAYFLQRDISIPEKLKKEIHTMRDTFFNSELGKKALAAQLRKTEYGFITRLENKLVAGQIDLLFEADNCIYIVDYKTDSVINPENHRLQLQVYKKAVDDLYRIKHAEQKPIRLVLFYLRHAQAVEVTEP</sequence>
<dbReference type="Pfam" id="PF13361">
    <property type="entry name" value="UvrD_C"/>
    <property type="match status" value="1"/>
</dbReference>
<dbReference type="OrthoDB" id="9810135at2"/>
<evidence type="ECO:0000256" key="6">
    <source>
        <dbReference type="ARBA" id="ARBA00022839"/>
    </source>
</evidence>
<dbReference type="GO" id="GO:0043138">
    <property type="term" value="F:3'-5' DNA helicase activity"/>
    <property type="evidence" value="ECO:0007669"/>
    <property type="project" value="UniProtKB-EC"/>
</dbReference>
<dbReference type="InterPro" id="IPR038726">
    <property type="entry name" value="PDDEXK_AddAB-type"/>
</dbReference>
<dbReference type="GO" id="GO:0004527">
    <property type="term" value="F:exonuclease activity"/>
    <property type="evidence" value="ECO:0007669"/>
    <property type="project" value="UniProtKB-KW"/>
</dbReference>
<dbReference type="EC" id="5.6.2.4" evidence="12"/>
<keyword evidence="18" id="KW-1185">Reference proteome</keyword>
<dbReference type="Proteomes" id="UP000042527">
    <property type="component" value="Unassembled WGS sequence"/>
</dbReference>
<keyword evidence="10" id="KW-0413">Isomerase</keyword>
<keyword evidence="3" id="KW-0227">DNA damage</keyword>
<keyword evidence="4 14" id="KW-0378">Hydrolase</keyword>
<dbReference type="GeneID" id="57752069"/>
<dbReference type="RefSeq" id="WP_024753011.1">
    <property type="nucleotide sequence ID" value="NZ_CDNC01000009.1"/>
</dbReference>
<dbReference type="InterPro" id="IPR014016">
    <property type="entry name" value="UvrD-like_ATP-bd"/>
</dbReference>
<gene>
    <name evidence="17" type="ORF">TPHV1_170062</name>
</gene>
<dbReference type="GO" id="GO:0000725">
    <property type="term" value="P:recombinational repair"/>
    <property type="evidence" value="ECO:0007669"/>
    <property type="project" value="TreeGrafter"/>
</dbReference>
<reference evidence="18" key="1">
    <citation type="submission" date="2015-01" db="EMBL/GenBank/DDBJ databases">
        <authorList>
            <person name="Manzoor Shahid"/>
            <person name="Zubair Saima"/>
        </authorList>
    </citation>
    <scope>NUCLEOTIDE SEQUENCE [LARGE SCALE GENOMIC DNA]</scope>
    <source>
        <strain evidence="18">V1</strain>
    </source>
</reference>
<evidence type="ECO:0000313" key="18">
    <source>
        <dbReference type="Proteomes" id="UP000042527"/>
    </source>
</evidence>
<keyword evidence="9" id="KW-0234">DNA repair</keyword>
<dbReference type="SUPFAM" id="SSF52980">
    <property type="entry name" value="Restriction endonuclease-like"/>
    <property type="match status" value="1"/>
</dbReference>
<dbReference type="PANTHER" id="PTHR11070:SF67">
    <property type="entry name" value="DNA 3'-5' HELICASE"/>
    <property type="match status" value="1"/>
</dbReference>
<evidence type="ECO:0000256" key="11">
    <source>
        <dbReference type="ARBA" id="ARBA00034617"/>
    </source>
</evidence>
<feature type="domain" description="UvrD-like helicase ATP-binding" evidence="15">
    <location>
        <begin position="5"/>
        <end position="442"/>
    </location>
</feature>
<evidence type="ECO:0000256" key="1">
    <source>
        <dbReference type="ARBA" id="ARBA00022722"/>
    </source>
</evidence>
<evidence type="ECO:0000256" key="3">
    <source>
        <dbReference type="ARBA" id="ARBA00022763"/>
    </source>
</evidence>
<dbReference type="GO" id="GO:0005524">
    <property type="term" value="F:ATP binding"/>
    <property type="evidence" value="ECO:0007669"/>
    <property type="project" value="UniProtKB-UniRule"/>
</dbReference>
<keyword evidence="5 14" id="KW-0347">Helicase</keyword>
<evidence type="ECO:0000256" key="13">
    <source>
        <dbReference type="ARBA" id="ARBA00048988"/>
    </source>
</evidence>
<dbReference type="InterPro" id="IPR011604">
    <property type="entry name" value="PDDEXK-like_dom_sf"/>
</dbReference>
<dbReference type="Gene3D" id="3.40.50.300">
    <property type="entry name" value="P-loop containing nucleotide triphosphate hydrolases"/>
    <property type="match status" value="4"/>
</dbReference>
<dbReference type="Pfam" id="PF00580">
    <property type="entry name" value="UvrD-helicase"/>
    <property type="match status" value="1"/>
</dbReference>
<evidence type="ECO:0000259" key="15">
    <source>
        <dbReference type="PROSITE" id="PS51198"/>
    </source>
</evidence>
<dbReference type="InterPro" id="IPR014017">
    <property type="entry name" value="DNA_helicase_UvrD-like_C"/>
</dbReference>
<comment type="catalytic activity">
    <reaction evidence="11">
        <text>Couples ATP hydrolysis with the unwinding of duplex DNA by translocating in the 3'-5' direction.</text>
        <dbReference type="EC" id="5.6.2.4"/>
    </reaction>
</comment>
<keyword evidence="1" id="KW-0540">Nuclease</keyword>
<evidence type="ECO:0000256" key="10">
    <source>
        <dbReference type="ARBA" id="ARBA00023235"/>
    </source>
</evidence>
<dbReference type="InterPro" id="IPR000212">
    <property type="entry name" value="DNA_helicase_UvrD/REP"/>
</dbReference>
<dbReference type="PANTHER" id="PTHR11070">
    <property type="entry name" value="UVRD / RECB / PCRA DNA HELICASE FAMILY MEMBER"/>
    <property type="match status" value="1"/>
</dbReference>
<dbReference type="AlphaFoldDB" id="A0A0B7GXG4"/>
<evidence type="ECO:0000256" key="2">
    <source>
        <dbReference type="ARBA" id="ARBA00022741"/>
    </source>
</evidence>
<evidence type="ECO:0000256" key="9">
    <source>
        <dbReference type="ARBA" id="ARBA00023204"/>
    </source>
</evidence>
<dbReference type="SUPFAM" id="SSF52540">
    <property type="entry name" value="P-loop containing nucleoside triphosphate hydrolases"/>
    <property type="match status" value="1"/>
</dbReference>
<name>A0A0B7GXG4_TREPH</name>
<evidence type="ECO:0000256" key="5">
    <source>
        <dbReference type="ARBA" id="ARBA00022806"/>
    </source>
</evidence>
<evidence type="ECO:0000256" key="12">
    <source>
        <dbReference type="ARBA" id="ARBA00034808"/>
    </source>
</evidence>
<proteinExistence type="predicted"/>
<dbReference type="InterPro" id="IPR011335">
    <property type="entry name" value="Restrct_endonuc-II-like"/>
</dbReference>
<dbReference type="GO" id="GO:0003677">
    <property type="term" value="F:DNA binding"/>
    <property type="evidence" value="ECO:0007669"/>
    <property type="project" value="UniProtKB-KW"/>
</dbReference>
<dbReference type="PROSITE" id="PS51217">
    <property type="entry name" value="UVRD_HELICASE_CTER"/>
    <property type="match status" value="1"/>
</dbReference>
<keyword evidence="6" id="KW-0269">Exonuclease</keyword>
<dbReference type="Pfam" id="PF12705">
    <property type="entry name" value="PDDEXK_1"/>
    <property type="match status" value="1"/>
</dbReference>